<dbReference type="InterPro" id="IPR018531">
    <property type="entry name" value="DUF1993"/>
</dbReference>
<dbReference type="PANTHER" id="PTHR36922">
    <property type="entry name" value="BLL2446 PROTEIN"/>
    <property type="match status" value="1"/>
</dbReference>
<dbReference type="RefSeq" id="WP_102111580.1">
    <property type="nucleotide sequence ID" value="NZ_BMGN01000003.1"/>
</dbReference>
<organism evidence="1 2">
    <name type="scientific">Niveispirillum cyanobacteriorum</name>
    <dbReference type="NCBI Taxonomy" id="1612173"/>
    <lineage>
        <taxon>Bacteria</taxon>
        <taxon>Pseudomonadati</taxon>
        <taxon>Pseudomonadota</taxon>
        <taxon>Alphaproteobacteria</taxon>
        <taxon>Rhodospirillales</taxon>
        <taxon>Azospirillaceae</taxon>
        <taxon>Niveispirillum</taxon>
    </lineage>
</organism>
<keyword evidence="2" id="KW-1185">Reference proteome</keyword>
<evidence type="ECO:0000313" key="1">
    <source>
        <dbReference type="EMBL" id="AUN29864.1"/>
    </source>
</evidence>
<dbReference type="OrthoDB" id="338237at2"/>
<evidence type="ECO:0000313" key="2">
    <source>
        <dbReference type="Proteomes" id="UP000234752"/>
    </source>
</evidence>
<dbReference type="SUPFAM" id="SSF109854">
    <property type="entry name" value="DinB/YfiT-like putative metalloenzymes"/>
    <property type="match status" value="1"/>
</dbReference>
<reference evidence="1 2" key="1">
    <citation type="submission" date="2017-12" db="EMBL/GenBank/DDBJ databases">
        <title>Genomes of bacteria within cyanobacterial aggregates.</title>
        <authorList>
            <person name="Cai H."/>
        </authorList>
    </citation>
    <scope>NUCLEOTIDE SEQUENCE [LARGE SCALE GENOMIC DNA]</scope>
    <source>
        <strain evidence="1 2">TH16</strain>
    </source>
</reference>
<dbReference type="KEGG" id="ncb:C0V82_06195"/>
<sequence>MSLHELLVPTFTQMLRAMGGWLDKAQAHQGADTDALLSNRLAPDMYPLAAQIRFACFQAQEPFYRLQDVALPDTLLAIRQQGWNANANPGSWVQARECLSAAIGFLTALEPSALDRHDRRTIGLALPNGMVFDMSPEQYARDWCLPQFYFHLTTVYTILRHHGIPLGKADYVAHMLAYLRPPGATPA</sequence>
<name>A0A2K9N9U7_9PROT</name>
<dbReference type="Gene3D" id="1.20.120.450">
    <property type="entry name" value="dinb family like domain"/>
    <property type="match status" value="1"/>
</dbReference>
<dbReference type="AlphaFoldDB" id="A0A2K9N9U7"/>
<protein>
    <submittedName>
        <fullName evidence="1">DUF1993 domain-containing protein</fullName>
    </submittedName>
</protein>
<gene>
    <name evidence="1" type="ORF">C0V82_06195</name>
</gene>
<dbReference type="Proteomes" id="UP000234752">
    <property type="component" value="Chromosome eg_1"/>
</dbReference>
<dbReference type="EMBL" id="CP025611">
    <property type="protein sequence ID" value="AUN29864.1"/>
    <property type="molecule type" value="Genomic_DNA"/>
</dbReference>
<dbReference type="Pfam" id="PF09351">
    <property type="entry name" value="DUF1993"/>
    <property type="match status" value="1"/>
</dbReference>
<dbReference type="PANTHER" id="PTHR36922:SF1">
    <property type="entry name" value="DUF1993 DOMAIN-CONTAINING PROTEIN"/>
    <property type="match status" value="1"/>
</dbReference>
<dbReference type="InterPro" id="IPR034660">
    <property type="entry name" value="DinB/YfiT-like"/>
</dbReference>
<proteinExistence type="predicted"/>
<accession>A0A2K9N9U7</accession>